<dbReference type="SUPFAM" id="SSF52540">
    <property type="entry name" value="P-loop containing nucleoside triphosphate hydrolases"/>
    <property type="match status" value="1"/>
</dbReference>
<proteinExistence type="predicted"/>
<dbReference type="PANTHER" id="PTHR42939:SF1">
    <property type="entry name" value="ABC TRANSPORTER ATP-BINDING PROTEIN ALBC-RELATED"/>
    <property type="match status" value="1"/>
</dbReference>
<accession>A0A6L8T5H9</accession>
<dbReference type="Gene3D" id="3.40.50.300">
    <property type="entry name" value="P-loop containing nucleotide triphosphate hydrolases"/>
    <property type="match status" value="1"/>
</dbReference>
<keyword evidence="1" id="KW-0813">Transport</keyword>
<evidence type="ECO:0000313" key="6">
    <source>
        <dbReference type="Proteomes" id="UP000477285"/>
    </source>
</evidence>
<evidence type="ECO:0000313" key="5">
    <source>
        <dbReference type="EMBL" id="MZL34393.1"/>
    </source>
</evidence>
<evidence type="ECO:0000259" key="4">
    <source>
        <dbReference type="Pfam" id="PF00005"/>
    </source>
</evidence>
<comment type="caution">
    <text evidence="5">The sequence shown here is derived from an EMBL/GenBank/DDBJ whole genome shotgun (WGS) entry which is preliminary data.</text>
</comment>
<keyword evidence="2" id="KW-0547">Nucleotide-binding</keyword>
<evidence type="ECO:0000256" key="2">
    <source>
        <dbReference type="ARBA" id="ARBA00022741"/>
    </source>
</evidence>
<evidence type="ECO:0000256" key="3">
    <source>
        <dbReference type="ARBA" id="ARBA00022840"/>
    </source>
</evidence>
<evidence type="ECO:0000256" key="1">
    <source>
        <dbReference type="ARBA" id="ARBA00022448"/>
    </source>
</evidence>
<name>A0A6L8T5H9_9FIRM</name>
<protein>
    <submittedName>
        <fullName evidence="5">ATP-binding cassette domain-containing protein</fullName>
    </submittedName>
</protein>
<dbReference type="InterPro" id="IPR051782">
    <property type="entry name" value="ABC_Transporter_VariousFunc"/>
</dbReference>
<dbReference type="EMBL" id="WWVQ01000039">
    <property type="protein sequence ID" value="MZL34393.1"/>
    <property type="molecule type" value="Genomic_DNA"/>
</dbReference>
<reference evidence="5 6" key="1">
    <citation type="journal article" date="2019" name="Nat. Med.">
        <title>A library of human gut bacterial isolates paired with longitudinal multiomics data enables mechanistic microbiome research.</title>
        <authorList>
            <person name="Poyet M."/>
            <person name="Groussin M."/>
            <person name="Gibbons S.M."/>
            <person name="Avila-Pacheco J."/>
            <person name="Jiang X."/>
            <person name="Kearney S.M."/>
            <person name="Perrotta A.R."/>
            <person name="Berdy B."/>
            <person name="Zhao S."/>
            <person name="Lieberman T.D."/>
            <person name="Swanson P.K."/>
            <person name="Smith M."/>
            <person name="Roesemann S."/>
            <person name="Alexander J.E."/>
            <person name="Rich S.A."/>
            <person name="Livny J."/>
            <person name="Vlamakis H."/>
            <person name="Clish C."/>
            <person name="Bullock K."/>
            <person name="Deik A."/>
            <person name="Scott J."/>
            <person name="Pierce K.A."/>
            <person name="Xavier R.J."/>
            <person name="Alm E.J."/>
        </authorList>
    </citation>
    <scope>NUCLEOTIDE SEQUENCE [LARGE SCALE GENOMIC DNA]</scope>
    <source>
        <strain evidence="5 6">BIOML-A1</strain>
    </source>
</reference>
<dbReference type="Pfam" id="PF00005">
    <property type="entry name" value="ABC_tran"/>
    <property type="match status" value="1"/>
</dbReference>
<dbReference type="GO" id="GO:0016887">
    <property type="term" value="F:ATP hydrolysis activity"/>
    <property type="evidence" value="ECO:0007669"/>
    <property type="project" value="InterPro"/>
</dbReference>
<dbReference type="RefSeq" id="WP_008704911.1">
    <property type="nucleotide sequence ID" value="NZ_CABHOF010000019.1"/>
</dbReference>
<gene>
    <name evidence="5" type="ORF">GT728_14600</name>
</gene>
<sequence>MTIYENFLLIASSRKIKKQEAFDKIERILDGLGLKKYENYSPSELSKGTMQRLNNACAMIQEEKITIFDEPFSGLDPVQMKLLENVMVEFHKKEKGIYIISSHDIECLQNVCDKCLLLHNGQIREINTEEVDREKIAKILSEGE</sequence>
<dbReference type="PANTHER" id="PTHR42939">
    <property type="entry name" value="ABC TRANSPORTER ATP-BINDING PROTEIN ALBC-RELATED"/>
    <property type="match status" value="1"/>
</dbReference>
<feature type="domain" description="ABC transporter" evidence="4">
    <location>
        <begin position="3"/>
        <end position="72"/>
    </location>
</feature>
<dbReference type="Proteomes" id="UP000477285">
    <property type="component" value="Unassembled WGS sequence"/>
</dbReference>
<keyword evidence="3 5" id="KW-0067">ATP-binding</keyword>
<dbReference type="InterPro" id="IPR027417">
    <property type="entry name" value="P-loop_NTPase"/>
</dbReference>
<organism evidence="5 6">
    <name type="scientific">Blautia wexlerae</name>
    <dbReference type="NCBI Taxonomy" id="418240"/>
    <lineage>
        <taxon>Bacteria</taxon>
        <taxon>Bacillati</taxon>
        <taxon>Bacillota</taxon>
        <taxon>Clostridia</taxon>
        <taxon>Lachnospirales</taxon>
        <taxon>Lachnospiraceae</taxon>
        <taxon>Blautia</taxon>
    </lineage>
</organism>
<dbReference type="GO" id="GO:0005524">
    <property type="term" value="F:ATP binding"/>
    <property type="evidence" value="ECO:0007669"/>
    <property type="project" value="UniProtKB-KW"/>
</dbReference>
<dbReference type="InterPro" id="IPR003439">
    <property type="entry name" value="ABC_transporter-like_ATP-bd"/>
</dbReference>
<dbReference type="AlphaFoldDB" id="A0A6L8T5H9"/>